<name>A0A380K356_9STRE</name>
<organism evidence="1 2">
    <name type="scientific">Streptococcus gallolyticus</name>
    <dbReference type="NCBI Taxonomy" id="315405"/>
    <lineage>
        <taxon>Bacteria</taxon>
        <taxon>Bacillati</taxon>
        <taxon>Bacillota</taxon>
        <taxon>Bacilli</taxon>
        <taxon>Lactobacillales</taxon>
        <taxon>Streptococcaceae</taxon>
        <taxon>Streptococcus</taxon>
    </lineage>
</organism>
<dbReference type="AlphaFoldDB" id="A0A380K356"/>
<reference evidence="1 2" key="1">
    <citation type="submission" date="2018-06" db="EMBL/GenBank/DDBJ databases">
        <authorList>
            <consortium name="Pathogen Informatics"/>
            <person name="Doyle S."/>
        </authorList>
    </citation>
    <scope>NUCLEOTIDE SEQUENCE [LARGE SCALE GENOMIC DNA]</scope>
    <source>
        <strain evidence="1 2">NCTC13767</strain>
    </source>
</reference>
<accession>A0A380K356</accession>
<protein>
    <submittedName>
        <fullName evidence="1">Lipoprotein</fullName>
    </submittedName>
</protein>
<gene>
    <name evidence="1" type="ORF">NCTC13767_00559</name>
</gene>
<dbReference type="Proteomes" id="UP000254510">
    <property type="component" value="Unassembled WGS sequence"/>
</dbReference>
<keyword evidence="1" id="KW-0449">Lipoprotein</keyword>
<sequence>MNIMDIISVESDEEQQLSAQFSGALYIMATKEDLQKLSSASRFCFK</sequence>
<evidence type="ECO:0000313" key="1">
    <source>
        <dbReference type="EMBL" id="SUN58603.1"/>
    </source>
</evidence>
<dbReference type="EMBL" id="UHFM01000006">
    <property type="protein sequence ID" value="SUN58603.1"/>
    <property type="molecule type" value="Genomic_DNA"/>
</dbReference>
<proteinExistence type="predicted"/>
<evidence type="ECO:0000313" key="2">
    <source>
        <dbReference type="Proteomes" id="UP000254510"/>
    </source>
</evidence>